<name>A0A9Q3EU33_9BASI</name>
<dbReference type="SUPFAM" id="SSF53098">
    <property type="entry name" value="Ribonuclease H-like"/>
    <property type="match status" value="1"/>
</dbReference>
<dbReference type="AlphaFoldDB" id="A0A9Q3EU33"/>
<dbReference type="GO" id="GO:0015074">
    <property type="term" value="P:DNA integration"/>
    <property type="evidence" value="ECO:0007669"/>
    <property type="project" value="InterPro"/>
</dbReference>
<dbReference type="GO" id="GO:0005634">
    <property type="term" value="C:nucleus"/>
    <property type="evidence" value="ECO:0007669"/>
    <property type="project" value="UniProtKB-ARBA"/>
</dbReference>
<dbReference type="PANTHER" id="PTHR37984">
    <property type="entry name" value="PROTEIN CBG26694"/>
    <property type="match status" value="1"/>
</dbReference>
<evidence type="ECO:0000313" key="4">
    <source>
        <dbReference type="Proteomes" id="UP000765509"/>
    </source>
</evidence>
<comment type="caution">
    <text evidence="3">The sequence shown here is derived from an EMBL/GenBank/DDBJ whole genome shotgun (WGS) entry which is preliminary data.</text>
</comment>
<dbReference type="InterPro" id="IPR036397">
    <property type="entry name" value="RNaseH_sf"/>
</dbReference>
<evidence type="ECO:0000313" key="3">
    <source>
        <dbReference type="EMBL" id="MBW0524931.1"/>
    </source>
</evidence>
<dbReference type="PANTHER" id="PTHR37984:SF5">
    <property type="entry name" value="PROTEIN NYNRIN-LIKE"/>
    <property type="match status" value="1"/>
</dbReference>
<reference evidence="3" key="1">
    <citation type="submission" date="2021-03" db="EMBL/GenBank/DDBJ databases">
        <title>Draft genome sequence of rust myrtle Austropuccinia psidii MF-1, a brazilian biotype.</title>
        <authorList>
            <person name="Quecine M.C."/>
            <person name="Pachon D.M.R."/>
            <person name="Bonatelli M.L."/>
            <person name="Correr F.H."/>
            <person name="Franceschini L.M."/>
            <person name="Leite T.F."/>
            <person name="Margarido G.R.A."/>
            <person name="Almeida C.A."/>
            <person name="Ferrarezi J.A."/>
            <person name="Labate C.A."/>
        </authorList>
    </citation>
    <scope>NUCLEOTIDE SEQUENCE</scope>
    <source>
        <strain evidence="3">MF-1</strain>
    </source>
</reference>
<sequence length="161" mass="18415">MTLGHPTDSSIESLLNEGRIDGKFTHASYCQVCQQTKIKNNLHLQLFPHPDAPFFDIHIDALSINPPTWKGFKYILGLIVNFSCFNRIYKMSEKGSAEDFIMEIKRKLNVVPAYLNTDCGREFSSFLFLSYLKDHSIFLERGPPEVPQTNGVAERFNQTLL</sequence>
<evidence type="ECO:0000256" key="1">
    <source>
        <dbReference type="ARBA" id="ARBA00022884"/>
    </source>
</evidence>
<organism evidence="3 4">
    <name type="scientific">Austropuccinia psidii MF-1</name>
    <dbReference type="NCBI Taxonomy" id="1389203"/>
    <lineage>
        <taxon>Eukaryota</taxon>
        <taxon>Fungi</taxon>
        <taxon>Dikarya</taxon>
        <taxon>Basidiomycota</taxon>
        <taxon>Pucciniomycotina</taxon>
        <taxon>Pucciniomycetes</taxon>
        <taxon>Pucciniales</taxon>
        <taxon>Sphaerophragmiaceae</taxon>
        <taxon>Austropuccinia</taxon>
    </lineage>
</organism>
<evidence type="ECO:0000259" key="2">
    <source>
        <dbReference type="PROSITE" id="PS50994"/>
    </source>
</evidence>
<protein>
    <recommendedName>
        <fullName evidence="2">Integrase catalytic domain-containing protein</fullName>
    </recommendedName>
</protein>
<dbReference type="InterPro" id="IPR012337">
    <property type="entry name" value="RNaseH-like_sf"/>
</dbReference>
<dbReference type="PROSITE" id="PS50994">
    <property type="entry name" value="INTEGRASE"/>
    <property type="match status" value="1"/>
</dbReference>
<dbReference type="EMBL" id="AVOT02031406">
    <property type="protein sequence ID" value="MBW0524931.1"/>
    <property type="molecule type" value="Genomic_DNA"/>
</dbReference>
<feature type="domain" description="Integrase catalytic" evidence="2">
    <location>
        <begin position="49"/>
        <end position="161"/>
    </location>
</feature>
<gene>
    <name evidence="3" type="ORF">O181_064646</name>
</gene>
<dbReference type="Gene3D" id="3.30.420.10">
    <property type="entry name" value="Ribonuclease H-like superfamily/Ribonuclease H"/>
    <property type="match status" value="1"/>
</dbReference>
<dbReference type="GO" id="GO:0003723">
    <property type="term" value="F:RNA binding"/>
    <property type="evidence" value="ECO:0007669"/>
    <property type="project" value="UniProtKB-KW"/>
</dbReference>
<dbReference type="InterPro" id="IPR050951">
    <property type="entry name" value="Retrovirus_Pol_polyprotein"/>
</dbReference>
<keyword evidence="4" id="KW-1185">Reference proteome</keyword>
<dbReference type="InterPro" id="IPR001584">
    <property type="entry name" value="Integrase_cat-core"/>
</dbReference>
<dbReference type="Proteomes" id="UP000765509">
    <property type="component" value="Unassembled WGS sequence"/>
</dbReference>
<keyword evidence="1" id="KW-0694">RNA-binding</keyword>
<proteinExistence type="predicted"/>
<accession>A0A9Q3EU33</accession>
<dbReference type="OrthoDB" id="2506384at2759"/>